<name>A0A8X6UUB7_TRICX</name>
<dbReference type="EMBL" id="BMAU01021170">
    <property type="protein sequence ID" value="GFX92926.1"/>
    <property type="molecule type" value="Genomic_DNA"/>
</dbReference>
<dbReference type="AlphaFoldDB" id="A0A8X6UUB7"/>
<organism evidence="1 2">
    <name type="scientific">Trichonephila clavipes</name>
    <name type="common">Golden silk orbweaver</name>
    <name type="synonym">Nephila clavipes</name>
    <dbReference type="NCBI Taxonomy" id="2585209"/>
    <lineage>
        <taxon>Eukaryota</taxon>
        <taxon>Metazoa</taxon>
        <taxon>Ecdysozoa</taxon>
        <taxon>Arthropoda</taxon>
        <taxon>Chelicerata</taxon>
        <taxon>Arachnida</taxon>
        <taxon>Araneae</taxon>
        <taxon>Araneomorphae</taxon>
        <taxon>Entelegynae</taxon>
        <taxon>Araneoidea</taxon>
        <taxon>Nephilidae</taxon>
        <taxon>Trichonephila</taxon>
    </lineage>
</organism>
<gene>
    <name evidence="1" type="ORF">TNCV_914761</name>
</gene>
<comment type="caution">
    <text evidence="1">The sequence shown here is derived from an EMBL/GenBank/DDBJ whole genome shotgun (WGS) entry which is preliminary data.</text>
</comment>
<keyword evidence="2" id="KW-1185">Reference proteome</keyword>
<proteinExistence type="predicted"/>
<accession>A0A8X6UUB7</accession>
<evidence type="ECO:0000313" key="2">
    <source>
        <dbReference type="Proteomes" id="UP000887159"/>
    </source>
</evidence>
<reference evidence="1" key="1">
    <citation type="submission" date="2020-08" db="EMBL/GenBank/DDBJ databases">
        <title>Multicomponent nature underlies the extraordinary mechanical properties of spider dragline silk.</title>
        <authorList>
            <person name="Kono N."/>
            <person name="Nakamura H."/>
            <person name="Mori M."/>
            <person name="Yoshida Y."/>
            <person name="Ohtoshi R."/>
            <person name="Malay A.D."/>
            <person name="Moran D.A.P."/>
            <person name="Tomita M."/>
            <person name="Numata K."/>
            <person name="Arakawa K."/>
        </authorList>
    </citation>
    <scope>NUCLEOTIDE SEQUENCE</scope>
</reference>
<dbReference type="Proteomes" id="UP000887159">
    <property type="component" value="Unassembled WGS sequence"/>
</dbReference>
<sequence>MRTFPAFTVRSSSTKEERLYFFPLLSTGAVWFGTQQSIRHDTEAGLAFYPDGHWRRNFYALSYLKILCRGQRDDNICNAQMSPQSMQDAS</sequence>
<protein>
    <submittedName>
        <fullName evidence="1">Uncharacterized protein</fullName>
    </submittedName>
</protein>
<evidence type="ECO:0000313" key="1">
    <source>
        <dbReference type="EMBL" id="GFX92926.1"/>
    </source>
</evidence>